<evidence type="ECO:0000313" key="2">
    <source>
        <dbReference type="Proteomes" id="UP000017127"/>
    </source>
</evidence>
<dbReference type="AlphaFoldDB" id="U7QLP7"/>
<evidence type="ECO:0000313" key="1">
    <source>
        <dbReference type="EMBL" id="ERT08808.1"/>
    </source>
</evidence>
<dbReference type="EMBL" id="AUZM01000007">
    <property type="protein sequence ID" value="ERT08808.1"/>
    <property type="molecule type" value="Genomic_DNA"/>
</dbReference>
<organism evidence="1 2">
    <name type="scientific">Lyngbya aestuarii BL J</name>
    <dbReference type="NCBI Taxonomy" id="1348334"/>
    <lineage>
        <taxon>Bacteria</taxon>
        <taxon>Bacillati</taxon>
        <taxon>Cyanobacteriota</taxon>
        <taxon>Cyanophyceae</taxon>
        <taxon>Oscillatoriophycideae</taxon>
        <taxon>Oscillatoriales</taxon>
        <taxon>Microcoleaceae</taxon>
        <taxon>Lyngbya</taxon>
    </lineage>
</organism>
<accession>U7QLP7</accession>
<reference evidence="1 2" key="1">
    <citation type="journal article" date="2013" name="Front. Microbiol.">
        <title>Comparative genomic analyses of the cyanobacterium, Lyngbya aestuarii BL J, a powerful hydrogen producer.</title>
        <authorList>
            <person name="Kothari A."/>
            <person name="Vaughn M."/>
            <person name="Garcia-Pichel F."/>
        </authorList>
    </citation>
    <scope>NUCLEOTIDE SEQUENCE [LARGE SCALE GENOMIC DNA]</scope>
    <source>
        <strain evidence="1 2">BL J</strain>
    </source>
</reference>
<keyword evidence="2" id="KW-1185">Reference proteome</keyword>
<name>U7QLP7_9CYAN</name>
<dbReference type="Proteomes" id="UP000017127">
    <property type="component" value="Unassembled WGS sequence"/>
</dbReference>
<comment type="caution">
    <text evidence="1">The sequence shown here is derived from an EMBL/GenBank/DDBJ whole genome shotgun (WGS) entry which is preliminary data.</text>
</comment>
<sequence>MVIQRIKSFERTVFEKILSPIKDLSLTKRNFSAIAVSLSPDFHGSF</sequence>
<proteinExistence type="predicted"/>
<protein>
    <submittedName>
        <fullName evidence="1">Uncharacterized protein</fullName>
    </submittedName>
</protein>
<gene>
    <name evidence="1" type="ORF">M595_1133</name>
</gene>